<accession>A0A2T8HR14</accession>
<dbReference type="PANTHER" id="PTHR33619">
    <property type="entry name" value="POLYSACCHARIDE EXPORT PROTEIN GFCE-RELATED"/>
    <property type="match status" value="1"/>
</dbReference>
<organism evidence="3 4">
    <name type="scientific">Pararhodobacter oceanensis</name>
    <dbReference type="NCBI Taxonomy" id="2172121"/>
    <lineage>
        <taxon>Bacteria</taxon>
        <taxon>Pseudomonadati</taxon>
        <taxon>Pseudomonadota</taxon>
        <taxon>Alphaproteobacteria</taxon>
        <taxon>Rhodobacterales</taxon>
        <taxon>Paracoccaceae</taxon>
        <taxon>Pararhodobacter</taxon>
    </lineage>
</organism>
<name>A0A2T8HR14_9RHOB</name>
<protein>
    <submittedName>
        <fullName evidence="3">Polysaccharide biosynthesis protein</fullName>
    </submittedName>
</protein>
<dbReference type="Pfam" id="PF02563">
    <property type="entry name" value="Poly_export"/>
    <property type="match status" value="1"/>
</dbReference>
<dbReference type="EMBL" id="QDKM01000008">
    <property type="protein sequence ID" value="PVH27843.1"/>
    <property type="molecule type" value="Genomic_DNA"/>
</dbReference>
<feature type="domain" description="Polysaccharide export protein N-terminal" evidence="2">
    <location>
        <begin position="98"/>
        <end position="183"/>
    </location>
</feature>
<evidence type="ECO:0000256" key="1">
    <source>
        <dbReference type="ARBA" id="ARBA00022729"/>
    </source>
</evidence>
<dbReference type="AlphaFoldDB" id="A0A2T8HR14"/>
<dbReference type="Gene3D" id="3.30.1950.10">
    <property type="entry name" value="wza like domain"/>
    <property type="match status" value="1"/>
</dbReference>
<dbReference type="InterPro" id="IPR003715">
    <property type="entry name" value="Poly_export_N"/>
</dbReference>
<dbReference type="Gene3D" id="3.10.560.10">
    <property type="entry name" value="Outer membrane lipoprotein wza domain like"/>
    <property type="match status" value="2"/>
</dbReference>
<keyword evidence="1" id="KW-0732">Signal</keyword>
<keyword evidence="4" id="KW-1185">Reference proteome</keyword>
<evidence type="ECO:0000259" key="2">
    <source>
        <dbReference type="Pfam" id="PF02563"/>
    </source>
</evidence>
<dbReference type="InterPro" id="IPR049712">
    <property type="entry name" value="Poly_export"/>
</dbReference>
<evidence type="ECO:0000313" key="4">
    <source>
        <dbReference type="Proteomes" id="UP000245911"/>
    </source>
</evidence>
<dbReference type="Proteomes" id="UP000245911">
    <property type="component" value="Unassembled WGS sequence"/>
</dbReference>
<proteinExistence type="predicted"/>
<reference evidence="3 4" key="1">
    <citation type="submission" date="2018-04" db="EMBL/GenBank/DDBJ databases">
        <title>Pararhodobacter oceanense sp. nov., isolated from marine intertidal sediment.</title>
        <authorList>
            <person name="Wang X.-L."/>
            <person name="Du Z.-J."/>
        </authorList>
    </citation>
    <scope>NUCLEOTIDE SEQUENCE [LARGE SCALE GENOMIC DNA]</scope>
    <source>
        <strain evidence="3 4">AM505</strain>
    </source>
</reference>
<dbReference type="PANTHER" id="PTHR33619:SF3">
    <property type="entry name" value="POLYSACCHARIDE EXPORT PROTEIN GFCE-RELATED"/>
    <property type="match status" value="1"/>
</dbReference>
<evidence type="ECO:0000313" key="3">
    <source>
        <dbReference type="EMBL" id="PVH27843.1"/>
    </source>
</evidence>
<dbReference type="GO" id="GO:0015159">
    <property type="term" value="F:polysaccharide transmembrane transporter activity"/>
    <property type="evidence" value="ECO:0007669"/>
    <property type="project" value="InterPro"/>
</dbReference>
<comment type="caution">
    <text evidence="3">The sequence shown here is derived from an EMBL/GenBank/DDBJ whole genome shotgun (WGS) entry which is preliminary data.</text>
</comment>
<sequence>MRHAFVTATGLTAPRLPQLPEMRAGLRAMLMALLLPLVIAGCTMPRGAALQSEVLRGTDAPDSEVQVVEVTRDTLSEIALWPAANAEPRQRWITTGAAPSARIIRAGDLVSLSVWDSQPDSLLTTEAQRSVDMSRIPVSASGKVFIPYVGELRISGLTAEQARREIQSLMAPIVPDGQVQLSVVPGARNTIDVVTGVARPGRVELPEISPTILSVLAESGGISTALRNPLVRLNRAGQAYAIPARKLFSDPAHDIQLRGGDRILVEEDRRSYIALGATGREQVVFFEREEITALDALSSMGGLNDSRADLQGVLILRDYPESLVRETGPAPRKAQVVFTFDLTSANGLFAARRFHIQPDDVVLATESPVPLFLQAVRLFRGVEHSVN</sequence>
<dbReference type="RefSeq" id="WP_116559363.1">
    <property type="nucleotide sequence ID" value="NZ_QDKM01000008.1"/>
</dbReference>
<gene>
    <name evidence="3" type="ORF">DDE20_15125</name>
</gene>